<dbReference type="RefSeq" id="WP_146148914.1">
    <property type="nucleotide sequence ID" value="NZ_PXYL01000013.1"/>
</dbReference>
<accession>A0A2P7S5C2</accession>
<dbReference type="OrthoDB" id="9795020at2"/>
<reference evidence="2 3" key="1">
    <citation type="submission" date="2018-03" db="EMBL/GenBank/DDBJ databases">
        <title>The draft genome of Mesorhizobium soli JCM 19897.</title>
        <authorList>
            <person name="Li L."/>
            <person name="Liu L."/>
            <person name="Liang L."/>
            <person name="Wang T."/>
            <person name="Zhang X."/>
        </authorList>
    </citation>
    <scope>NUCLEOTIDE SEQUENCE [LARGE SCALE GENOMIC DNA]</scope>
    <source>
        <strain evidence="2 3">JCM 19897</strain>
    </source>
</reference>
<dbReference type="Proteomes" id="UP000240653">
    <property type="component" value="Unassembled WGS sequence"/>
</dbReference>
<evidence type="ECO:0000256" key="1">
    <source>
        <dbReference type="SAM" id="MobiDB-lite"/>
    </source>
</evidence>
<comment type="caution">
    <text evidence="2">The sequence shown here is derived from an EMBL/GenBank/DDBJ whole genome shotgun (WGS) entry which is preliminary data.</text>
</comment>
<organism evidence="2 3">
    <name type="scientific">Pseudaminobacter soli</name>
    <name type="common">ex Li et al. 2025</name>
    <dbReference type="NCBI Taxonomy" id="1295366"/>
    <lineage>
        <taxon>Bacteria</taxon>
        <taxon>Pseudomonadati</taxon>
        <taxon>Pseudomonadota</taxon>
        <taxon>Alphaproteobacteria</taxon>
        <taxon>Hyphomicrobiales</taxon>
        <taxon>Phyllobacteriaceae</taxon>
        <taxon>Pseudaminobacter</taxon>
    </lineage>
</organism>
<gene>
    <name evidence="2" type="ORF">C7I85_21990</name>
</gene>
<evidence type="ECO:0000313" key="3">
    <source>
        <dbReference type="Proteomes" id="UP000240653"/>
    </source>
</evidence>
<dbReference type="AlphaFoldDB" id="A0A2P7S5C2"/>
<feature type="region of interest" description="Disordered" evidence="1">
    <location>
        <begin position="1"/>
        <end position="20"/>
    </location>
</feature>
<dbReference type="EMBL" id="PXYL01000013">
    <property type="protein sequence ID" value="PSJ57632.1"/>
    <property type="molecule type" value="Genomic_DNA"/>
</dbReference>
<name>A0A2P7S5C2_9HYPH</name>
<protein>
    <submittedName>
        <fullName evidence="2">Uncharacterized protein</fullName>
    </submittedName>
</protein>
<sequence length="83" mass="9519">MKSPLTGPATGFCKADQRDGRREQDRNFFLGFFRSTGEKEFYRFHKPSDQSFPFMIELFSCKPGTLDWPAPMRWSGACASADQ</sequence>
<proteinExistence type="predicted"/>
<keyword evidence="3" id="KW-1185">Reference proteome</keyword>
<evidence type="ECO:0000313" key="2">
    <source>
        <dbReference type="EMBL" id="PSJ57632.1"/>
    </source>
</evidence>